<evidence type="ECO:0000256" key="3">
    <source>
        <dbReference type="SAM" id="MobiDB-lite"/>
    </source>
</evidence>
<evidence type="ECO:0000256" key="1">
    <source>
        <dbReference type="ARBA" id="ARBA00022884"/>
    </source>
</evidence>
<gene>
    <name evidence="5" type="ORF">LRAMOSA10438</name>
</gene>
<dbReference type="InterPro" id="IPR000504">
    <property type="entry name" value="RRM_dom"/>
</dbReference>
<keyword evidence="1 2" id="KW-0694">RNA-binding</keyword>
<dbReference type="Pfam" id="PF04059">
    <property type="entry name" value="RRM_2"/>
    <property type="match status" value="1"/>
</dbReference>
<dbReference type="InterPro" id="IPR007201">
    <property type="entry name" value="Mei2-like_Rrm_C"/>
</dbReference>
<dbReference type="PROSITE" id="PS50102">
    <property type="entry name" value="RRM"/>
    <property type="match status" value="1"/>
</dbReference>
<evidence type="ECO:0000256" key="2">
    <source>
        <dbReference type="PROSITE-ProRule" id="PRU00176"/>
    </source>
</evidence>
<reference evidence="5" key="1">
    <citation type="journal article" date="2014" name="Genome Announc.">
        <title>De novo whole-genome sequence and genome annotation of Lichtheimia ramosa.</title>
        <authorList>
            <person name="Linde J."/>
            <person name="Schwartze V."/>
            <person name="Binder U."/>
            <person name="Lass-Florl C."/>
            <person name="Voigt K."/>
            <person name="Horn F."/>
        </authorList>
    </citation>
    <scope>NUCLEOTIDE SEQUENCE</scope>
    <source>
        <strain evidence="5">JMRC FSU:6197</strain>
    </source>
</reference>
<evidence type="ECO:0000313" key="5">
    <source>
        <dbReference type="EMBL" id="CDS09078.1"/>
    </source>
</evidence>
<sequence length="483" mass="55439">MYASHIFQLAPIHIYAEYLQTNRFLTVSYYDLRHAMQAMDTLKALGEHSHVQVDYYSDSKLSFLYDVGDDDTSTEAATVIVTMLSSDTRDHIMNAFDYKVRFSFFQRWGDIRTSLPVGSFADRMIVQVEFYDTRAAERIISQVHEQVYQGIIFHVSHPSSRAQSSNLGFVNQLQHIRTNNNLDNTISDNVSQQQEHLTYPFGPSLLYSQQQRHNEMMDQSSHDAMIQSSSHSFSLFANNSQVSRLGFLPTSSAIAPPSCDTRNYQVLEDRSLTVSQGVEEMMEEVVPAAISERRPSVATRSSSVSSLRATTTSPEHNNLVDLQRIIDGSDTRTTFMIRNIPNKYTQQMLKESIDATHYGTYDFLYLRIDFQNKCNVGYAFINFIDVKSVVSFAQERVGKRWSRFNSEKRCSLSYANIQGKEALVEKFRNSTVMDEPPSYRPMLFYSSGPHKGEQQPFPEPTISAETRYQRRRRTSGSQRQEKK</sequence>
<feature type="domain" description="RRM" evidence="4">
    <location>
        <begin position="333"/>
        <end position="429"/>
    </location>
</feature>
<protein>
    <recommendedName>
        <fullName evidence="4">RRM domain-containing protein</fullName>
    </recommendedName>
</protein>
<dbReference type="GO" id="GO:0003723">
    <property type="term" value="F:RNA binding"/>
    <property type="evidence" value="ECO:0007669"/>
    <property type="project" value="UniProtKB-UniRule"/>
</dbReference>
<organism evidence="5">
    <name type="scientific">Lichtheimia ramosa</name>
    <dbReference type="NCBI Taxonomy" id="688394"/>
    <lineage>
        <taxon>Eukaryota</taxon>
        <taxon>Fungi</taxon>
        <taxon>Fungi incertae sedis</taxon>
        <taxon>Mucoromycota</taxon>
        <taxon>Mucoromycotina</taxon>
        <taxon>Mucoromycetes</taxon>
        <taxon>Mucorales</taxon>
        <taxon>Lichtheimiaceae</taxon>
        <taxon>Lichtheimia</taxon>
    </lineage>
</organism>
<dbReference type="PANTHER" id="PTHR23189">
    <property type="entry name" value="RNA RECOGNITION MOTIF-CONTAINING"/>
    <property type="match status" value="1"/>
</dbReference>
<dbReference type="InterPro" id="IPR034862">
    <property type="entry name" value="Fungal_Mei2-like_RRM3"/>
</dbReference>
<dbReference type="AlphaFoldDB" id="A0A077WPQ2"/>
<dbReference type="InterPro" id="IPR035979">
    <property type="entry name" value="RBD_domain_sf"/>
</dbReference>
<name>A0A077WPQ2_9FUNG</name>
<dbReference type="EMBL" id="LK023329">
    <property type="protein sequence ID" value="CDS09078.1"/>
    <property type="molecule type" value="Genomic_DNA"/>
</dbReference>
<feature type="region of interest" description="Disordered" evidence="3">
    <location>
        <begin position="443"/>
        <end position="483"/>
    </location>
</feature>
<evidence type="ECO:0000259" key="4">
    <source>
        <dbReference type="PROSITE" id="PS50102"/>
    </source>
</evidence>
<proteinExistence type="predicted"/>
<dbReference type="CDD" id="cd12532">
    <property type="entry name" value="RRM3_MEI2_fungi"/>
    <property type="match status" value="1"/>
</dbReference>
<accession>A0A077WPQ2</accession>
<dbReference type="OrthoDB" id="417481at2759"/>
<dbReference type="SUPFAM" id="SSF54928">
    <property type="entry name" value="RNA-binding domain, RBD"/>
    <property type="match status" value="1"/>
</dbReference>